<feature type="transmembrane region" description="Helical" evidence="1">
    <location>
        <begin position="41"/>
        <end position="61"/>
    </location>
</feature>
<dbReference type="KEGG" id="mana:MAMMFC1_02333"/>
<keyword evidence="1" id="KW-1133">Transmembrane helix</keyword>
<dbReference type="AlphaFoldDB" id="A0A348AKQ1"/>
<dbReference type="RefSeq" id="WP_126308640.1">
    <property type="nucleotide sequence ID" value="NZ_AP018449.1"/>
</dbReference>
<dbReference type="EMBL" id="AP018449">
    <property type="protein sequence ID" value="BBB91649.1"/>
    <property type="molecule type" value="Genomic_DNA"/>
</dbReference>
<name>A0A348AKQ1_9FIRM</name>
<keyword evidence="3" id="KW-1185">Reference proteome</keyword>
<proteinExistence type="predicted"/>
<reference evidence="2 3" key="1">
    <citation type="journal article" date="2018" name="Int. J. Syst. Evol. Microbiol.">
        <title>Methylomusa anaerophila gen. nov., sp. nov., an anaerobic methanol-utilizing bacterium isolated from a microbial fuel cell.</title>
        <authorList>
            <person name="Amano N."/>
            <person name="Yamamuro A."/>
            <person name="Miyahara M."/>
            <person name="Kouzuma A."/>
            <person name="Abe T."/>
            <person name="Watanabe K."/>
        </authorList>
    </citation>
    <scope>NUCLEOTIDE SEQUENCE [LARGE SCALE GENOMIC DNA]</scope>
    <source>
        <strain evidence="2 3">MMFC1</strain>
    </source>
</reference>
<keyword evidence="1" id="KW-0472">Membrane</keyword>
<feature type="transmembrane region" description="Helical" evidence="1">
    <location>
        <begin position="7"/>
        <end position="29"/>
    </location>
</feature>
<keyword evidence="1" id="KW-0812">Transmembrane</keyword>
<evidence type="ECO:0000313" key="3">
    <source>
        <dbReference type="Proteomes" id="UP000276437"/>
    </source>
</evidence>
<organism evidence="2 3">
    <name type="scientific">Methylomusa anaerophila</name>
    <dbReference type="NCBI Taxonomy" id="1930071"/>
    <lineage>
        <taxon>Bacteria</taxon>
        <taxon>Bacillati</taxon>
        <taxon>Bacillota</taxon>
        <taxon>Negativicutes</taxon>
        <taxon>Selenomonadales</taxon>
        <taxon>Sporomusaceae</taxon>
        <taxon>Methylomusa</taxon>
    </lineage>
</organism>
<evidence type="ECO:0000313" key="2">
    <source>
        <dbReference type="EMBL" id="BBB91649.1"/>
    </source>
</evidence>
<accession>A0A348AKQ1</accession>
<protein>
    <submittedName>
        <fullName evidence="2">Uncharacterized protein</fullName>
    </submittedName>
</protein>
<gene>
    <name evidence="2" type="ORF">MAMMFC1_02333</name>
</gene>
<evidence type="ECO:0000256" key="1">
    <source>
        <dbReference type="SAM" id="Phobius"/>
    </source>
</evidence>
<sequence length="67" mass="7836">MKKWKTSIPVWLAGMAALVLYLLTIVDHYAPSPYDPFLKNIVWGIRDLAASFFIFTAYEIWKDKNEK</sequence>
<dbReference type="Proteomes" id="UP000276437">
    <property type="component" value="Chromosome"/>
</dbReference>